<organism evidence="1 2">
    <name type="scientific">Thermodesulfatator indicus (strain DSM 15286 / JCM 11887 / CIR29812)</name>
    <dbReference type="NCBI Taxonomy" id="667014"/>
    <lineage>
        <taxon>Bacteria</taxon>
        <taxon>Pseudomonadati</taxon>
        <taxon>Thermodesulfobacteriota</taxon>
        <taxon>Thermodesulfobacteria</taxon>
        <taxon>Thermodesulfobacteriales</taxon>
        <taxon>Thermodesulfatatoraceae</taxon>
        <taxon>Thermodesulfatator</taxon>
    </lineage>
</organism>
<dbReference type="KEGG" id="tid:Thein_0459"/>
<sequence length="110" mass="12483">MKNPWQRLVEILEKERKAIISGDIEKLLDCLKEKEVLLKDPGLKKAPLSRELRQEITRLSEHNQMLLKAGLAFIEEAYRFLGAQLSPKGSYSPQGKARNLKGAQLLSVEV</sequence>
<evidence type="ECO:0000313" key="1">
    <source>
        <dbReference type="EMBL" id="AEH44341.1"/>
    </source>
</evidence>
<dbReference type="EMBL" id="CP002683">
    <property type="protein sequence ID" value="AEH44341.1"/>
    <property type="molecule type" value="Genomic_DNA"/>
</dbReference>
<accession>F8AAR1</accession>
<gene>
    <name evidence="1" type="ordered locus">Thein_0459</name>
</gene>
<dbReference type="Proteomes" id="UP000006793">
    <property type="component" value="Chromosome"/>
</dbReference>
<reference evidence="1 2" key="2">
    <citation type="journal article" date="2012" name="Stand. Genomic Sci.">
        <title>Complete genome sequence of the thermophilic sulfate-reducing ocean bacterium Thermodesulfatator indicus type strain (CIR29812(T)).</title>
        <authorList>
            <person name="Anderson I."/>
            <person name="Saunders E."/>
            <person name="Lapidus A."/>
            <person name="Nolan M."/>
            <person name="Lucas S."/>
            <person name="Tice H."/>
            <person name="Del Rio T.G."/>
            <person name="Cheng J.F."/>
            <person name="Han C."/>
            <person name="Tapia R."/>
            <person name="Goodwin L.A."/>
            <person name="Pitluck S."/>
            <person name="Liolios K."/>
            <person name="Mavromatis K."/>
            <person name="Pagani I."/>
            <person name="Ivanova N."/>
            <person name="Mikhailova N."/>
            <person name="Pati A."/>
            <person name="Chen A."/>
            <person name="Palaniappan K."/>
            <person name="Land M."/>
            <person name="Hauser L."/>
            <person name="Jeffries C.D."/>
            <person name="Chang Y.J."/>
            <person name="Brambilla E.M."/>
            <person name="Rohde M."/>
            <person name="Spring S."/>
            <person name="Goker M."/>
            <person name="Detter J.C."/>
            <person name="Woyke T."/>
            <person name="Bristow J."/>
            <person name="Eisen J.A."/>
            <person name="Markowitz V."/>
            <person name="Hugenholtz P."/>
            <person name="Kyrpides N.C."/>
            <person name="Klenk H.P."/>
        </authorList>
    </citation>
    <scope>NUCLEOTIDE SEQUENCE [LARGE SCALE GENOMIC DNA]</scope>
    <source>
        <strain evidence="2">DSM 15286 / JCM 11887 / CIR29812</strain>
    </source>
</reference>
<dbReference type="eggNOG" id="ENOG5030KZZ">
    <property type="taxonomic scope" value="Bacteria"/>
</dbReference>
<dbReference type="HOGENOM" id="CLU_2169881_0_0_0"/>
<dbReference type="AlphaFoldDB" id="F8AAR1"/>
<dbReference type="InterPro" id="IPR036679">
    <property type="entry name" value="FlgN-like_sf"/>
</dbReference>
<dbReference type="OrthoDB" id="9799228at2"/>
<dbReference type="STRING" id="667014.Thein_0459"/>
<name>F8AAR1_THEID</name>
<keyword evidence="2" id="KW-1185">Reference proteome</keyword>
<dbReference type="RefSeq" id="WP_013907086.1">
    <property type="nucleotide sequence ID" value="NC_015681.1"/>
</dbReference>
<evidence type="ECO:0000313" key="2">
    <source>
        <dbReference type="Proteomes" id="UP000006793"/>
    </source>
</evidence>
<dbReference type="GO" id="GO:0044780">
    <property type="term" value="P:bacterial-type flagellum assembly"/>
    <property type="evidence" value="ECO:0007669"/>
    <property type="project" value="InterPro"/>
</dbReference>
<reference evidence="2" key="1">
    <citation type="submission" date="2011-04" db="EMBL/GenBank/DDBJ databases">
        <title>The complete genome of Thermodesulfatator indicus DSM 15286.</title>
        <authorList>
            <person name="Lucas S."/>
            <person name="Copeland A."/>
            <person name="Lapidus A."/>
            <person name="Bruce D."/>
            <person name="Goodwin L."/>
            <person name="Pitluck S."/>
            <person name="Peters L."/>
            <person name="Kyrpides N."/>
            <person name="Mavromatis K."/>
            <person name="Pagani I."/>
            <person name="Ivanova N."/>
            <person name="Saunders L."/>
            <person name="Detter J.C."/>
            <person name="Tapia R."/>
            <person name="Han C."/>
            <person name="Land M."/>
            <person name="Hauser L."/>
            <person name="Markowitz V."/>
            <person name="Cheng J.-F."/>
            <person name="Hugenholtz P."/>
            <person name="Woyke T."/>
            <person name="Wu D."/>
            <person name="Spring S."/>
            <person name="Schroeder M."/>
            <person name="Brambilla E."/>
            <person name="Klenk H.-P."/>
            <person name="Eisen J.A."/>
        </authorList>
    </citation>
    <scope>NUCLEOTIDE SEQUENCE [LARGE SCALE GENOMIC DNA]</scope>
    <source>
        <strain evidence="2">DSM 15286 / JCM 11887 / CIR29812</strain>
    </source>
</reference>
<dbReference type="PaxDb" id="667014-Thein_0459"/>
<dbReference type="InParanoid" id="F8AAR1"/>
<proteinExistence type="predicted"/>
<protein>
    <submittedName>
        <fullName evidence="1">FlgN family protein</fullName>
    </submittedName>
</protein>
<dbReference type="SUPFAM" id="SSF140566">
    <property type="entry name" value="FlgN-like"/>
    <property type="match status" value="1"/>
</dbReference>